<keyword evidence="1" id="KW-0732">Signal</keyword>
<dbReference type="AlphaFoldDB" id="A0A368P944"/>
<keyword evidence="3" id="KW-1185">Reference proteome</keyword>
<sequence>MKKQFILFFVFMISVASFAQQERTLKLNKETGFIEVVYYHDNGVVSQTGFYTADGKLQGEWLSFDQEGKKTVSGNYDNGKKVGKWFYWNDKTLKEVDYNKNAIASVVSWTNSSGVALSN</sequence>
<accession>A0A368P944</accession>
<evidence type="ECO:0000313" key="2">
    <source>
        <dbReference type="EMBL" id="RCU58903.1"/>
    </source>
</evidence>
<dbReference type="Proteomes" id="UP000252249">
    <property type="component" value="Unassembled WGS sequence"/>
</dbReference>
<gene>
    <name evidence="2" type="ORF">DU428_01675</name>
</gene>
<feature type="signal peptide" evidence="1">
    <location>
        <begin position="1"/>
        <end position="19"/>
    </location>
</feature>
<keyword evidence="2" id="KW-0808">Transferase</keyword>
<evidence type="ECO:0000256" key="1">
    <source>
        <dbReference type="SAM" id="SignalP"/>
    </source>
</evidence>
<name>A0A368P944_9FLAO</name>
<organism evidence="2 3">
    <name type="scientific">Oceanihabitans sediminis</name>
    <dbReference type="NCBI Taxonomy" id="1812012"/>
    <lineage>
        <taxon>Bacteria</taxon>
        <taxon>Pseudomonadati</taxon>
        <taxon>Bacteroidota</taxon>
        <taxon>Flavobacteriia</taxon>
        <taxon>Flavobacteriales</taxon>
        <taxon>Flavobacteriaceae</taxon>
        <taxon>Oceanihabitans</taxon>
    </lineage>
</organism>
<protein>
    <submittedName>
        <fullName evidence="2">Nicotinic acid mononucleotide adenyltransferase</fullName>
    </submittedName>
</protein>
<proteinExistence type="predicted"/>
<dbReference type="Gene3D" id="3.90.930.1">
    <property type="match status" value="1"/>
</dbReference>
<evidence type="ECO:0000313" key="3">
    <source>
        <dbReference type="Proteomes" id="UP000252249"/>
    </source>
</evidence>
<comment type="caution">
    <text evidence="2">The sequence shown here is derived from an EMBL/GenBank/DDBJ whole genome shotgun (WGS) entry which is preliminary data.</text>
</comment>
<dbReference type="EMBL" id="QPIG01000001">
    <property type="protein sequence ID" value="RCU58903.1"/>
    <property type="molecule type" value="Genomic_DNA"/>
</dbReference>
<reference evidence="2 3" key="1">
    <citation type="submission" date="2018-07" db="EMBL/GenBank/DDBJ databases">
        <title>Oceanihabitans testaceum sp. nov., isolated from marine sediment.</title>
        <authorList>
            <person name="Li C.-M."/>
        </authorList>
    </citation>
    <scope>NUCLEOTIDE SEQUENCE [LARGE SCALE GENOMIC DNA]</scope>
    <source>
        <strain evidence="2 3">S9-10</strain>
    </source>
</reference>
<feature type="chain" id="PRO_5016892436" evidence="1">
    <location>
        <begin position="20"/>
        <end position="119"/>
    </location>
</feature>
<dbReference type="OrthoDB" id="1467310at2"/>
<dbReference type="GO" id="GO:0016740">
    <property type="term" value="F:transferase activity"/>
    <property type="evidence" value="ECO:0007669"/>
    <property type="project" value="UniProtKB-KW"/>
</dbReference>
<dbReference type="SUPFAM" id="SSF82185">
    <property type="entry name" value="Histone H3 K4-specific methyltransferase SET7/9 N-terminal domain"/>
    <property type="match status" value="1"/>
</dbReference>